<dbReference type="Pfam" id="PF22810">
    <property type="entry name" value="LPMO_AA14"/>
    <property type="match status" value="1"/>
</dbReference>
<proteinExistence type="inferred from homology"/>
<keyword evidence="10" id="KW-0325">Glycoprotein</keyword>
<dbReference type="InterPro" id="IPR054497">
    <property type="entry name" value="LPMO_AA14"/>
</dbReference>
<evidence type="ECO:0000256" key="4">
    <source>
        <dbReference type="ARBA" id="ARBA00022723"/>
    </source>
</evidence>
<keyword evidence="3" id="KW-0964">Secreted</keyword>
<dbReference type="GO" id="GO:0046872">
    <property type="term" value="F:metal ion binding"/>
    <property type="evidence" value="ECO:0007669"/>
    <property type="project" value="UniProtKB-KW"/>
</dbReference>
<evidence type="ECO:0000256" key="10">
    <source>
        <dbReference type="ARBA" id="ARBA00023180"/>
    </source>
</evidence>
<dbReference type="Gene3D" id="2.70.50.70">
    <property type="match status" value="1"/>
</dbReference>
<comment type="caution">
    <text evidence="13">The sequence shown here is derived from an EMBL/GenBank/DDBJ whole genome shotgun (WGS) entry which is preliminary data.</text>
</comment>
<evidence type="ECO:0000256" key="3">
    <source>
        <dbReference type="ARBA" id="ARBA00022525"/>
    </source>
</evidence>
<protein>
    <submittedName>
        <fullName evidence="13">Uncharacterized protein</fullName>
    </submittedName>
</protein>
<evidence type="ECO:0000256" key="1">
    <source>
        <dbReference type="ARBA" id="ARBA00001973"/>
    </source>
</evidence>
<keyword evidence="5" id="KW-0732">Signal</keyword>
<evidence type="ECO:0000256" key="7">
    <source>
        <dbReference type="ARBA" id="ARBA00023008"/>
    </source>
</evidence>
<accession>A0A8H5MHH2</accession>
<evidence type="ECO:0000256" key="8">
    <source>
        <dbReference type="ARBA" id="ARBA00023033"/>
    </source>
</evidence>
<comment type="subcellular location">
    <subcellularLocation>
        <location evidence="2">Secreted</location>
    </subcellularLocation>
</comment>
<evidence type="ECO:0000256" key="6">
    <source>
        <dbReference type="ARBA" id="ARBA00023002"/>
    </source>
</evidence>
<feature type="region of interest" description="Disordered" evidence="12">
    <location>
        <begin position="355"/>
        <end position="392"/>
    </location>
</feature>
<dbReference type="GO" id="GO:0004497">
    <property type="term" value="F:monooxygenase activity"/>
    <property type="evidence" value="ECO:0007669"/>
    <property type="project" value="UniProtKB-KW"/>
</dbReference>
<feature type="compositionally biased region" description="Polar residues" evidence="12">
    <location>
        <begin position="355"/>
        <end position="377"/>
    </location>
</feature>
<dbReference type="AlphaFoldDB" id="A0A8H5MHH2"/>
<dbReference type="EMBL" id="JAACJN010000001">
    <property type="protein sequence ID" value="KAF5393804.1"/>
    <property type="molecule type" value="Genomic_DNA"/>
</dbReference>
<evidence type="ECO:0000256" key="9">
    <source>
        <dbReference type="ARBA" id="ARBA00023157"/>
    </source>
</evidence>
<keyword evidence="4" id="KW-0479">Metal-binding</keyword>
<evidence type="ECO:0000313" key="13">
    <source>
        <dbReference type="EMBL" id="KAF5393804.1"/>
    </source>
</evidence>
<reference evidence="13 14" key="1">
    <citation type="journal article" date="2020" name="ISME J.">
        <title>Uncovering the hidden diversity of litter-decomposition mechanisms in mushroom-forming fungi.</title>
        <authorList>
            <person name="Floudas D."/>
            <person name="Bentzer J."/>
            <person name="Ahren D."/>
            <person name="Johansson T."/>
            <person name="Persson P."/>
            <person name="Tunlid A."/>
        </authorList>
    </citation>
    <scope>NUCLEOTIDE SEQUENCE [LARGE SCALE GENOMIC DNA]</scope>
    <source>
        <strain evidence="13 14">CBS 406.79</strain>
    </source>
</reference>
<organism evidence="13 14">
    <name type="scientific">Collybiopsis confluens</name>
    <dbReference type="NCBI Taxonomy" id="2823264"/>
    <lineage>
        <taxon>Eukaryota</taxon>
        <taxon>Fungi</taxon>
        <taxon>Dikarya</taxon>
        <taxon>Basidiomycota</taxon>
        <taxon>Agaricomycotina</taxon>
        <taxon>Agaricomycetes</taxon>
        <taxon>Agaricomycetidae</taxon>
        <taxon>Agaricales</taxon>
        <taxon>Marasmiineae</taxon>
        <taxon>Omphalotaceae</taxon>
        <taxon>Collybiopsis</taxon>
    </lineage>
</organism>
<evidence type="ECO:0000256" key="5">
    <source>
        <dbReference type="ARBA" id="ARBA00022729"/>
    </source>
</evidence>
<keyword evidence="9" id="KW-1015">Disulfide bond</keyword>
<name>A0A8H5MHH2_9AGAR</name>
<comment type="cofactor">
    <cofactor evidence="1">
        <name>Cu(2+)</name>
        <dbReference type="ChEBI" id="CHEBI:29036"/>
    </cofactor>
</comment>
<keyword evidence="6" id="KW-0560">Oxidoreductase</keyword>
<evidence type="ECO:0000256" key="12">
    <source>
        <dbReference type="SAM" id="MobiDB-lite"/>
    </source>
</evidence>
<keyword evidence="14" id="KW-1185">Reference proteome</keyword>
<keyword evidence="7" id="KW-0186">Copper</keyword>
<evidence type="ECO:0000256" key="11">
    <source>
        <dbReference type="ARBA" id="ARBA00046340"/>
    </source>
</evidence>
<keyword evidence="8" id="KW-0503">Monooxygenase</keyword>
<gene>
    <name evidence="13" type="ORF">D9757_000019</name>
</gene>
<dbReference type="Proteomes" id="UP000518752">
    <property type="component" value="Unassembled WGS sequence"/>
</dbReference>
<dbReference type="OrthoDB" id="2019572at2759"/>
<evidence type="ECO:0000313" key="14">
    <source>
        <dbReference type="Proteomes" id="UP000518752"/>
    </source>
</evidence>
<evidence type="ECO:0000256" key="2">
    <source>
        <dbReference type="ARBA" id="ARBA00004613"/>
    </source>
</evidence>
<dbReference type="GO" id="GO:0005576">
    <property type="term" value="C:extracellular region"/>
    <property type="evidence" value="ECO:0007669"/>
    <property type="project" value="UniProtKB-SubCell"/>
</dbReference>
<comment type="similarity">
    <text evidence="11">Belongs to the polysaccharide monooxygenase AA14 family.</text>
</comment>
<sequence length="569" mass="61740">MKSLAAFIFSTGLVERAVAHASIFHPSMWGFNVTGDTFPYDNRAVAPLTDYTFDQWWFHGHLDFPPHPEDVFSLPAGGKVTTEITCDKGVTSFADNPPDGDDVCPNSTLAEFHTTGFDDLKGCGLAIAYKSDASEVQPEDFTVFSVNQTCVWTRFTDFEIPDRMPECPGGKCICAWFWIHSPDSGSEQNYMTAFQCNITGATSTVPLAKPQVPRRCGLDLDNGKELASVSNCTYGAKQPLYWLQSERNNVFEGPHAPPFYNDLYNFLDGPQNDIFEDSYLELPIPSPVAALPVLNLTLAAVASGLDGVLGSLGLGGLGGGLGGLLNGTIPGEGAQQPQQGGGGIVINLNSPTNHALGAATNSEPSLLSRTGPGSNARSQEKQKKKKVERDGWKRSRIAAHMYNRRRGAEVNRMAWVLDMCFHVNLKLGVLEKGTGRGGIRTLGESGSSRRSPLSLDISQITQRRHARREKNKPAGRFKQICHKACFLWTKTILDTGHSSGVDFQVPIAKSFICVQKKNRDRTKIGTGQMLAGAHDFSITGGIFNNVAGGLNINKDAERGTSVDRRGRTG</sequence>